<evidence type="ECO:0000313" key="2">
    <source>
        <dbReference type="Proteomes" id="UP000005850"/>
    </source>
</evidence>
<dbReference type="AlphaFoldDB" id="A0A075QZ13"/>
<gene>
    <name evidence="1" type="ORF">BRLA_c000260</name>
</gene>
<dbReference type="STRING" id="1042163.BRLA_c000260"/>
<dbReference type="HOGENOM" id="CLU_067499_0_0_9"/>
<dbReference type="InterPro" id="IPR026988">
    <property type="entry name" value="YaaC-like"/>
</dbReference>
<evidence type="ECO:0000313" key="1">
    <source>
        <dbReference type="EMBL" id="AIG24441.1"/>
    </source>
</evidence>
<keyword evidence="2" id="KW-1185">Reference proteome</keyword>
<protein>
    <submittedName>
        <fullName evidence="1">YaaC-like protein</fullName>
    </submittedName>
</protein>
<dbReference type="eggNOG" id="ENOG502Z9JI">
    <property type="taxonomic scope" value="Bacteria"/>
</dbReference>
<name>A0A075QZ13_BRELA</name>
<dbReference type="Proteomes" id="UP000005850">
    <property type="component" value="Chromosome"/>
</dbReference>
<dbReference type="Pfam" id="PF14175">
    <property type="entry name" value="YaaC"/>
    <property type="match status" value="1"/>
</dbReference>
<dbReference type="RefSeq" id="WP_003333959.1">
    <property type="nucleotide sequence ID" value="NZ_CP007806.1"/>
</dbReference>
<organism evidence="1 2">
    <name type="scientific">Brevibacillus laterosporus LMG 15441</name>
    <dbReference type="NCBI Taxonomy" id="1042163"/>
    <lineage>
        <taxon>Bacteria</taxon>
        <taxon>Bacillati</taxon>
        <taxon>Bacillota</taxon>
        <taxon>Bacilli</taxon>
        <taxon>Bacillales</taxon>
        <taxon>Paenibacillaceae</taxon>
        <taxon>Brevibacillus</taxon>
    </lineage>
</organism>
<reference evidence="1 2" key="1">
    <citation type="journal article" date="2011" name="J. Bacteriol.">
        <title>Genome sequence of Brevibacillus laterosporus LMG 15441, a pathogen of invertebrates.</title>
        <authorList>
            <person name="Djukic M."/>
            <person name="Poehlein A."/>
            <person name="Thurmer A."/>
            <person name="Daniel R."/>
        </authorList>
    </citation>
    <scope>NUCLEOTIDE SEQUENCE [LARGE SCALE GENOMIC DNA]</scope>
    <source>
        <strain evidence="1 2">LMG 15441</strain>
    </source>
</reference>
<sequence>MFLRFHKNIIYKSEYSENKGVIFSMSLQDVWQQLSIMETEPTSRSFLTASYHRMGLQNPEKHAFQNSTRFLYTWMQARHYYEMAAKSSLLIKPLLLFYGCVHLLKGLILAKDPDYPQNSRMLQHGVTARKVKKNPYHLLDDEMKPQKEGFFPHLCRLLSIHPISDRYRVSDLFLSIPELREEMDHFQKPSPWVAVSIMTERPFVFALPHASQGALSYSDETLQHYLNRLFTATNNQGTSGSFPLFCTLRQNTDKVRFAPPSTSSISNQGRLFECDDRVSLFEHPLFSIDQNRNIYLWNDIENHPVPQFANHYLLLYGLSMLCRYESELWGDLVLSHQYAEKLLIDRFCKHHMGIFPYMVEQQLQLLK</sequence>
<proteinExistence type="predicted"/>
<dbReference type="KEGG" id="blr:BRLA_c000260"/>
<dbReference type="EMBL" id="CP007806">
    <property type="protein sequence ID" value="AIG24441.1"/>
    <property type="molecule type" value="Genomic_DNA"/>
</dbReference>
<accession>A0A075QZ13</accession>